<evidence type="ECO:0000256" key="1">
    <source>
        <dbReference type="ARBA" id="ARBA00009897"/>
    </source>
</evidence>
<dbReference type="InterPro" id="IPR004809">
    <property type="entry name" value="Gln_synth_I"/>
</dbReference>
<dbReference type="SMART" id="SM01230">
    <property type="entry name" value="Gln-synt_C"/>
    <property type="match status" value="1"/>
</dbReference>
<dbReference type="GO" id="GO:0046872">
    <property type="term" value="F:metal ion binding"/>
    <property type="evidence" value="ECO:0007669"/>
    <property type="project" value="UniProtKB-KW"/>
</dbReference>
<feature type="binding site" evidence="9">
    <location>
        <position position="134"/>
    </location>
    <ligand>
        <name>Mg(2+)</name>
        <dbReference type="ChEBI" id="CHEBI:18420"/>
        <label>1</label>
    </ligand>
</feature>
<organism evidence="15 16">
    <name type="scientific">Parablautia muri</name>
    <dbReference type="NCBI Taxonomy" id="2320879"/>
    <lineage>
        <taxon>Bacteria</taxon>
        <taxon>Bacillati</taxon>
        <taxon>Bacillota</taxon>
        <taxon>Clostridia</taxon>
        <taxon>Lachnospirales</taxon>
        <taxon>Lachnospiraceae</taxon>
        <taxon>Parablautia</taxon>
    </lineage>
</organism>
<feature type="binding site" evidence="7">
    <location>
        <position position="324"/>
    </location>
    <ligand>
        <name>L-glutamate</name>
        <dbReference type="ChEBI" id="CHEBI:29985"/>
    </ligand>
</feature>
<feature type="domain" description="GS catalytic" evidence="14">
    <location>
        <begin position="107"/>
        <end position="476"/>
    </location>
</feature>
<dbReference type="PROSITE" id="PS51987">
    <property type="entry name" value="GS_CATALYTIC"/>
    <property type="match status" value="1"/>
</dbReference>
<keyword evidence="4 8" id="KW-0547">Nucleotide-binding</keyword>
<keyword evidence="5 8" id="KW-0067">ATP-binding</keyword>
<name>A0A9X5BCR8_9FIRM</name>
<sequence>MNRSEEIRKICEEKKIRMIDFKMTDIDGRWRHITIPVERFHENVFVYGIGFDGSNYGYAPVEKSDMVFLPDPDTMYVDPFAQVPTLTMCGNVCVIGKGENQPFDQYPKNVSLRAVEYMKESGIADQMVIGPEFEFYLFDSARYEVSPKQCAYQIDTRQAAWNCRLDTEGNNGYEVPHKGGYHIAAPEDVGYDLRSRMCMEMENWGIKVKYHHHEVGGPGQMEIEVELADMPQMADNTMITKYIIKNMAAKEGKTATFLPKPIYQEAGSGLHVHMLLLKDGKPLFYDEKGYSGLSKTAHYFIGGLLSHIASLCAFTNPSTNSFKRLVPGYEAPVTIGYATSNRSAVIRIPAYAKSPETKRFELRNPDATANPYYAYAAILMAGLDGIKKQIDPAANGWGPYDFNLYTLSKEEQKKIKGLPKSLEEALDALEADHDYLIEGGVFPQRLIEVWIERKRAEAKRAGEIPTPAEFMMYYDL</sequence>
<protein>
    <recommendedName>
        <fullName evidence="2">glutamine synthetase</fullName>
        <ecNumber evidence="2">6.3.1.2</ecNumber>
    </recommendedName>
    <alternativeName>
        <fullName evidence="6">Glutamine synthetase I alpha</fullName>
    </alternativeName>
</protein>
<feature type="binding site" evidence="9">
    <location>
        <position position="132"/>
    </location>
    <ligand>
        <name>Mg(2+)</name>
        <dbReference type="ChEBI" id="CHEBI:18420"/>
        <label>1</label>
    </ligand>
</feature>
<dbReference type="GO" id="GO:0006542">
    <property type="term" value="P:glutamine biosynthetic process"/>
    <property type="evidence" value="ECO:0007669"/>
    <property type="project" value="InterPro"/>
</dbReference>
<evidence type="ECO:0000256" key="10">
    <source>
        <dbReference type="PIRSR" id="PIRSR604809-50"/>
    </source>
</evidence>
<dbReference type="EC" id="6.3.1.2" evidence="2"/>
<evidence type="ECO:0000256" key="9">
    <source>
        <dbReference type="PIRSR" id="PIRSR604809-3"/>
    </source>
</evidence>
<dbReference type="InterPro" id="IPR008146">
    <property type="entry name" value="Gln_synth_cat_dom"/>
</dbReference>
<dbReference type="PANTHER" id="PTHR43407:SF1">
    <property type="entry name" value="LENGSIN"/>
    <property type="match status" value="1"/>
</dbReference>
<evidence type="ECO:0000313" key="15">
    <source>
        <dbReference type="EMBL" id="NBJ91247.1"/>
    </source>
</evidence>
<comment type="caution">
    <text evidence="15">The sequence shown here is derived from an EMBL/GenBank/DDBJ whole genome shotgun (WGS) entry which is preliminary data.</text>
</comment>
<dbReference type="NCBIfam" id="TIGR00653">
    <property type="entry name" value="GlnA"/>
    <property type="match status" value="1"/>
</dbReference>
<proteinExistence type="inferred from homology"/>
<evidence type="ECO:0000259" key="13">
    <source>
        <dbReference type="PROSITE" id="PS51986"/>
    </source>
</evidence>
<dbReference type="RefSeq" id="WP_160558475.1">
    <property type="nucleotide sequence ID" value="NZ_QZDT01000001.1"/>
</dbReference>
<evidence type="ECO:0000256" key="8">
    <source>
        <dbReference type="PIRSR" id="PIRSR604809-2"/>
    </source>
</evidence>
<feature type="domain" description="GS beta-grasp" evidence="13">
    <location>
        <begin position="14"/>
        <end position="97"/>
    </location>
</feature>
<accession>A0A9X5BCR8</accession>
<dbReference type="PANTHER" id="PTHR43407">
    <property type="entry name" value="GLUTAMINE SYNTHETASE"/>
    <property type="match status" value="1"/>
</dbReference>
<feature type="binding site" evidence="9">
    <location>
        <position position="214"/>
    </location>
    <ligand>
        <name>Mg(2+)</name>
        <dbReference type="ChEBI" id="CHEBI:18420"/>
        <label>1</label>
    </ligand>
</feature>
<evidence type="ECO:0000256" key="5">
    <source>
        <dbReference type="ARBA" id="ARBA00022840"/>
    </source>
</evidence>
<dbReference type="Gene3D" id="3.10.20.70">
    <property type="entry name" value="Glutamine synthetase, N-terminal domain"/>
    <property type="match status" value="1"/>
</dbReference>
<feature type="binding site" evidence="7">
    <location>
        <position position="363"/>
    </location>
    <ligand>
        <name>L-glutamate</name>
        <dbReference type="ChEBI" id="CHEBI:29985"/>
    </ligand>
</feature>
<dbReference type="Gene3D" id="3.30.590.10">
    <property type="entry name" value="Glutamine synthetase/guanido kinase, catalytic domain"/>
    <property type="match status" value="1"/>
</dbReference>
<gene>
    <name evidence="15" type="primary">glnA</name>
    <name evidence="15" type="ORF">D5281_01280</name>
</gene>
<feature type="binding site" evidence="9">
    <location>
        <position position="271"/>
    </location>
    <ligand>
        <name>Mg(2+)</name>
        <dbReference type="ChEBI" id="CHEBI:18420"/>
        <label>1</label>
    </ligand>
</feature>
<evidence type="ECO:0000259" key="14">
    <source>
        <dbReference type="PROSITE" id="PS51987"/>
    </source>
</evidence>
<dbReference type="Proteomes" id="UP001154420">
    <property type="component" value="Unassembled WGS sequence"/>
</dbReference>
<evidence type="ECO:0000256" key="11">
    <source>
        <dbReference type="PROSITE-ProRule" id="PRU01330"/>
    </source>
</evidence>
<dbReference type="InterPro" id="IPR036651">
    <property type="entry name" value="Gln_synt_N_sf"/>
</dbReference>
<keyword evidence="9" id="KW-0479">Metal-binding</keyword>
<dbReference type="PROSITE" id="PS51986">
    <property type="entry name" value="GS_BETA_GRASP"/>
    <property type="match status" value="1"/>
</dbReference>
<feature type="binding site" evidence="8">
    <location>
        <position position="342"/>
    </location>
    <ligand>
        <name>ATP</name>
        <dbReference type="ChEBI" id="CHEBI:30616"/>
    </ligand>
</feature>
<dbReference type="InterPro" id="IPR014746">
    <property type="entry name" value="Gln_synth/guanido_kin_cat_dom"/>
</dbReference>
<feature type="binding site" evidence="7">
    <location>
        <position position="330"/>
    </location>
    <ligand>
        <name>L-glutamate</name>
        <dbReference type="ChEBI" id="CHEBI:29985"/>
    </ligand>
</feature>
<evidence type="ECO:0000256" key="7">
    <source>
        <dbReference type="PIRSR" id="PIRSR604809-1"/>
    </source>
</evidence>
<dbReference type="GO" id="GO:0019740">
    <property type="term" value="P:nitrogen utilization"/>
    <property type="evidence" value="ECO:0007669"/>
    <property type="project" value="TreeGrafter"/>
</dbReference>
<evidence type="ECO:0000256" key="12">
    <source>
        <dbReference type="RuleBase" id="RU000384"/>
    </source>
</evidence>
<dbReference type="GO" id="GO:0005524">
    <property type="term" value="F:ATP binding"/>
    <property type="evidence" value="ECO:0007669"/>
    <property type="project" value="UniProtKB-KW"/>
</dbReference>
<dbReference type="GO" id="GO:0004356">
    <property type="term" value="F:glutamine synthetase activity"/>
    <property type="evidence" value="ECO:0007669"/>
    <property type="project" value="UniProtKB-EC"/>
</dbReference>
<dbReference type="InterPro" id="IPR008147">
    <property type="entry name" value="Gln_synt_N"/>
</dbReference>
<feature type="modified residue" description="O-AMP-tyrosine" evidence="10">
    <location>
        <position position="405"/>
    </location>
</feature>
<dbReference type="GO" id="GO:0005737">
    <property type="term" value="C:cytoplasm"/>
    <property type="evidence" value="ECO:0007669"/>
    <property type="project" value="TreeGrafter"/>
</dbReference>
<dbReference type="OrthoDB" id="9807095at2"/>
<dbReference type="AlphaFoldDB" id="A0A9X5BCR8"/>
<dbReference type="SUPFAM" id="SSF54368">
    <property type="entry name" value="Glutamine synthetase, N-terminal domain"/>
    <property type="match status" value="1"/>
</dbReference>
<feature type="binding site" evidence="9">
    <location>
        <position position="222"/>
    </location>
    <ligand>
        <name>Mg(2+)</name>
        <dbReference type="ChEBI" id="CHEBI:18420"/>
        <label>1</label>
    </ligand>
</feature>
<dbReference type="GO" id="GO:0016020">
    <property type="term" value="C:membrane"/>
    <property type="evidence" value="ECO:0007669"/>
    <property type="project" value="TreeGrafter"/>
</dbReference>
<keyword evidence="16" id="KW-1185">Reference proteome</keyword>
<dbReference type="Pfam" id="PF00120">
    <property type="entry name" value="Gln-synt_C"/>
    <property type="match status" value="1"/>
</dbReference>
<feature type="binding site" evidence="7">
    <location>
        <position position="342"/>
    </location>
    <ligand>
        <name>L-glutamate</name>
        <dbReference type="ChEBI" id="CHEBI:29985"/>
    </ligand>
</feature>
<comment type="cofactor">
    <cofactor evidence="9">
        <name>Mg(2+)</name>
        <dbReference type="ChEBI" id="CHEBI:18420"/>
    </cofactor>
    <text evidence="9">Binds 2 Mg(2+) ions per subunit.</text>
</comment>
<dbReference type="SUPFAM" id="SSF55931">
    <property type="entry name" value="Glutamine synthetase/guanido kinase"/>
    <property type="match status" value="1"/>
</dbReference>
<dbReference type="EMBL" id="QZDT01000001">
    <property type="protein sequence ID" value="NBJ91247.1"/>
    <property type="molecule type" value="Genomic_DNA"/>
</dbReference>
<dbReference type="Pfam" id="PF03951">
    <property type="entry name" value="Gln-synt_N"/>
    <property type="match status" value="1"/>
</dbReference>
<evidence type="ECO:0000313" key="16">
    <source>
        <dbReference type="Proteomes" id="UP001154420"/>
    </source>
</evidence>
<keyword evidence="3 15" id="KW-0436">Ligase</keyword>
<reference evidence="15" key="1">
    <citation type="submission" date="2018-09" db="EMBL/GenBank/DDBJ databases">
        <title>Murine metabolic-syndrome-specific gut microbial biobank.</title>
        <authorList>
            <person name="Liu C."/>
        </authorList>
    </citation>
    <scope>NUCLEOTIDE SEQUENCE</scope>
    <source>
        <strain evidence="15">D42-62</strain>
    </source>
</reference>
<evidence type="ECO:0000256" key="2">
    <source>
        <dbReference type="ARBA" id="ARBA00012937"/>
    </source>
</evidence>
<feature type="binding site" evidence="9">
    <location>
        <position position="361"/>
    </location>
    <ligand>
        <name>Mg(2+)</name>
        <dbReference type="ChEBI" id="CHEBI:18420"/>
        <label>1</label>
    </ligand>
</feature>
<evidence type="ECO:0000256" key="4">
    <source>
        <dbReference type="ARBA" id="ARBA00022741"/>
    </source>
</evidence>
<keyword evidence="10" id="KW-0597">Phosphoprotein</keyword>
<evidence type="ECO:0000256" key="6">
    <source>
        <dbReference type="ARBA" id="ARBA00030136"/>
    </source>
</evidence>
<keyword evidence="9" id="KW-0460">Magnesium</keyword>
<comment type="similarity">
    <text evidence="1 11 12">Belongs to the glutamine synthetase family.</text>
</comment>
<evidence type="ECO:0000256" key="3">
    <source>
        <dbReference type="ARBA" id="ARBA00022598"/>
    </source>
</evidence>